<dbReference type="AlphaFoldDB" id="A0A6C0KVR3"/>
<sequence>MQVTYTFREDSYDIFPPFIYTYSTLTDSKHSFRIRSFIALYDYVNTTCSPKLHITPTQFILYDTNGKIIDDQDLMTESVSVRIESPIQTIKYYSDDYLEYIKKDLKTSDFLPLFYWITVPPSDHPDLFIIQEYKKDDLVFNGISRTNGVLKEHYVILRDFVTYKQYYMTTDCRKRYEFLISMQKK</sequence>
<evidence type="ECO:0000313" key="1">
    <source>
        <dbReference type="EMBL" id="QHU20418.1"/>
    </source>
</evidence>
<protein>
    <submittedName>
        <fullName evidence="1">Uncharacterized protein</fullName>
    </submittedName>
</protein>
<reference evidence="1" key="1">
    <citation type="journal article" date="2020" name="Nature">
        <title>Giant virus diversity and host interactions through global metagenomics.</title>
        <authorList>
            <person name="Schulz F."/>
            <person name="Roux S."/>
            <person name="Paez-Espino D."/>
            <person name="Jungbluth S."/>
            <person name="Walsh D.A."/>
            <person name="Denef V.J."/>
            <person name="McMahon K.D."/>
            <person name="Konstantinidis K.T."/>
            <person name="Eloe-Fadrosh E.A."/>
            <person name="Kyrpides N.C."/>
            <person name="Woyke T."/>
        </authorList>
    </citation>
    <scope>NUCLEOTIDE SEQUENCE</scope>
    <source>
        <strain evidence="1">GVMAG-S-3300013093-109</strain>
    </source>
</reference>
<name>A0A6C0KVR3_9ZZZZ</name>
<organism evidence="1">
    <name type="scientific">viral metagenome</name>
    <dbReference type="NCBI Taxonomy" id="1070528"/>
    <lineage>
        <taxon>unclassified sequences</taxon>
        <taxon>metagenomes</taxon>
        <taxon>organismal metagenomes</taxon>
    </lineage>
</organism>
<proteinExistence type="predicted"/>
<accession>A0A6C0KVR3</accession>
<dbReference type="EMBL" id="MN740968">
    <property type="protein sequence ID" value="QHU20418.1"/>
    <property type="molecule type" value="Genomic_DNA"/>
</dbReference>